<evidence type="ECO:0000256" key="1">
    <source>
        <dbReference type="SAM" id="MobiDB-lite"/>
    </source>
</evidence>
<dbReference type="Gene3D" id="1.10.30.10">
    <property type="entry name" value="High mobility group box domain"/>
    <property type="match status" value="1"/>
</dbReference>
<evidence type="ECO:0000313" key="3">
    <source>
        <dbReference type="Proteomes" id="UP000027135"/>
    </source>
</evidence>
<dbReference type="SUPFAM" id="SSF47095">
    <property type="entry name" value="HMG-box"/>
    <property type="match status" value="1"/>
</dbReference>
<dbReference type="InParanoid" id="A0A067QSB4"/>
<dbReference type="EMBL" id="KK853664">
    <property type="protein sequence ID" value="KDR02304.1"/>
    <property type="molecule type" value="Genomic_DNA"/>
</dbReference>
<proteinExistence type="predicted"/>
<feature type="region of interest" description="Disordered" evidence="1">
    <location>
        <begin position="69"/>
        <end position="118"/>
    </location>
</feature>
<dbReference type="InterPro" id="IPR036910">
    <property type="entry name" value="HMG_box_dom_sf"/>
</dbReference>
<evidence type="ECO:0008006" key="4">
    <source>
        <dbReference type="Google" id="ProtNLM"/>
    </source>
</evidence>
<keyword evidence="3" id="KW-1185">Reference proteome</keyword>
<sequence>MFVLQPACILTSFTFSICRLGCMWRTIQNKDKEGYFARARQADEEHRKKYPDYVYNPNVAREQKILRKKAQKKMLRHQSAKRRQSAKRSVSRAKTRRAREHQQAETTGGGRVTSSKVRSRHCTCLTSVAYTWKTNE</sequence>
<protein>
    <recommendedName>
        <fullName evidence="4">HMG box domain-containing protein</fullName>
    </recommendedName>
</protein>
<dbReference type="AlphaFoldDB" id="A0A067QSB4"/>
<reference evidence="2 3" key="1">
    <citation type="journal article" date="2014" name="Nat. Commun.">
        <title>Molecular traces of alternative social organization in a termite genome.</title>
        <authorList>
            <person name="Terrapon N."/>
            <person name="Li C."/>
            <person name="Robertson H.M."/>
            <person name="Ji L."/>
            <person name="Meng X."/>
            <person name="Booth W."/>
            <person name="Chen Z."/>
            <person name="Childers C.P."/>
            <person name="Glastad K.M."/>
            <person name="Gokhale K."/>
            <person name="Gowin J."/>
            <person name="Gronenberg W."/>
            <person name="Hermansen R.A."/>
            <person name="Hu H."/>
            <person name="Hunt B.G."/>
            <person name="Huylmans A.K."/>
            <person name="Khalil S.M."/>
            <person name="Mitchell R.D."/>
            <person name="Munoz-Torres M.C."/>
            <person name="Mustard J.A."/>
            <person name="Pan H."/>
            <person name="Reese J.T."/>
            <person name="Scharf M.E."/>
            <person name="Sun F."/>
            <person name="Vogel H."/>
            <person name="Xiao J."/>
            <person name="Yang W."/>
            <person name="Yang Z."/>
            <person name="Yang Z."/>
            <person name="Zhou J."/>
            <person name="Zhu J."/>
            <person name="Brent C.S."/>
            <person name="Elsik C.G."/>
            <person name="Goodisman M.A."/>
            <person name="Liberles D.A."/>
            <person name="Roe R.M."/>
            <person name="Vargo E.L."/>
            <person name="Vilcinskas A."/>
            <person name="Wang J."/>
            <person name="Bornberg-Bauer E."/>
            <person name="Korb J."/>
            <person name="Zhang G."/>
            <person name="Liebig J."/>
        </authorList>
    </citation>
    <scope>NUCLEOTIDE SEQUENCE [LARGE SCALE GENOMIC DNA]</scope>
    <source>
        <tissue evidence="2">Whole organism</tissue>
    </source>
</reference>
<name>A0A067QSB4_ZOONE</name>
<feature type="compositionally biased region" description="Basic residues" evidence="1">
    <location>
        <begin position="69"/>
        <end position="99"/>
    </location>
</feature>
<dbReference type="Proteomes" id="UP000027135">
    <property type="component" value="Unassembled WGS sequence"/>
</dbReference>
<evidence type="ECO:0000313" key="2">
    <source>
        <dbReference type="EMBL" id="KDR02304.1"/>
    </source>
</evidence>
<dbReference type="GO" id="GO:0005634">
    <property type="term" value="C:nucleus"/>
    <property type="evidence" value="ECO:0007669"/>
    <property type="project" value="UniProtKB-ARBA"/>
</dbReference>
<organism evidence="2 3">
    <name type="scientific">Zootermopsis nevadensis</name>
    <name type="common">Dampwood termite</name>
    <dbReference type="NCBI Taxonomy" id="136037"/>
    <lineage>
        <taxon>Eukaryota</taxon>
        <taxon>Metazoa</taxon>
        <taxon>Ecdysozoa</taxon>
        <taxon>Arthropoda</taxon>
        <taxon>Hexapoda</taxon>
        <taxon>Insecta</taxon>
        <taxon>Pterygota</taxon>
        <taxon>Neoptera</taxon>
        <taxon>Polyneoptera</taxon>
        <taxon>Dictyoptera</taxon>
        <taxon>Blattodea</taxon>
        <taxon>Blattoidea</taxon>
        <taxon>Termitoidae</taxon>
        <taxon>Termopsidae</taxon>
        <taxon>Zootermopsis</taxon>
    </lineage>
</organism>
<gene>
    <name evidence="2" type="ORF">L798_05432</name>
</gene>
<accession>A0A067QSB4</accession>